<organism evidence="2 3">
    <name type="scientific">Caenorhabditis tropicalis</name>
    <dbReference type="NCBI Taxonomy" id="1561998"/>
    <lineage>
        <taxon>Eukaryota</taxon>
        <taxon>Metazoa</taxon>
        <taxon>Ecdysozoa</taxon>
        <taxon>Nematoda</taxon>
        <taxon>Chromadorea</taxon>
        <taxon>Rhabditida</taxon>
        <taxon>Rhabditina</taxon>
        <taxon>Rhabditomorpha</taxon>
        <taxon>Rhabditoidea</taxon>
        <taxon>Rhabditidae</taxon>
        <taxon>Peloderinae</taxon>
        <taxon>Caenorhabditis</taxon>
    </lineage>
</organism>
<dbReference type="PANTHER" id="PTHR39352:SF1">
    <property type="entry name" value="NEUROPEPTIDE-LIKE PROTEIN"/>
    <property type="match status" value="1"/>
</dbReference>
<dbReference type="PANTHER" id="PTHR39352">
    <property type="entry name" value="PROTEIN CBG14251"/>
    <property type="match status" value="1"/>
</dbReference>
<protein>
    <submittedName>
        <fullName evidence="3">Uncharacterized protein</fullName>
    </submittedName>
</protein>
<accession>A0A1I7UQ24</accession>
<feature type="chain" id="PRO_5009309221" evidence="1">
    <location>
        <begin position="20"/>
        <end position="143"/>
    </location>
</feature>
<evidence type="ECO:0000256" key="1">
    <source>
        <dbReference type="SAM" id="SignalP"/>
    </source>
</evidence>
<keyword evidence="1" id="KW-0732">Signal</keyword>
<dbReference type="Proteomes" id="UP000095282">
    <property type="component" value="Unplaced"/>
</dbReference>
<proteinExistence type="predicted"/>
<sequence length="143" mass="16509">MLFSVIYLSLTVLIQETFSLSLANVYTSYINRETIDQSDTFGYHIPKPIGYKGDEPIRSRSYGYSAEMFFDENGAAFPVRPRKKLGSIIRPLQQGVQRYGDEEETEKFHMTRENLFVNSTEDSEQELEQAEKITLDSFNLICI</sequence>
<keyword evidence="2" id="KW-1185">Reference proteome</keyword>
<name>A0A1I7UQ24_9PELO</name>
<evidence type="ECO:0000313" key="3">
    <source>
        <dbReference type="WBParaSite" id="Csp11.Scaffold630.g18207.t1"/>
    </source>
</evidence>
<dbReference type="eggNOG" id="ENOG502THPZ">
    <property type="taxonomic scope" value="Eukaryota"/>
</dbReference>
<dbReference type="WBParaSite" id="Csp11.Scaffold630.g18207.t1">
    <property type="protein sequence ID" value="Csp11.Scaffold630.g18207.t1"/>
    <property type="gene ID" value="Csp11.Scaffold630.g18207"/>
</dbReference>
<dbReference type="AlphaFoldDB" id="A0A1I7UQ24"/>
<feature type="signal peptide" evidence="1">
    <location>
        <begin position="1"/>
        <end position="19"/>
    </location>
</feature>
<reference evidence="3" key="1">
    <citation type="submission" date="2016-11" db="UniProtKB">
        <authorList>
            <consortium name="WormBaseParasite"/>
        </authorList>
    </citation>
    <scope>IDENTIFICATION</scope>
</reference>
<evidence type="ECO:0000313" key="2">
    <source>
        <dbReference type="Proteomes" id="UP000095282"/>
    </source>
</evidence>